<dbReference type="PANTHER" id="PTHR43179">
    <property type="entry name" value="RHAMNOSYLTRANSFERASE WBBL"/>
    <property type="match status" value="1"/>
</dbReference>
<keyword evidence="4" id="KW-0812">Transmembrane</keyword>
<evidence type="ECO:0000256" key="4">
    <source>
        <dbReference type="SAM" id="Phobius"/>
    </source>
</evidence>
<dbReference type="Pfam" id="PF00535">
    <property type="entry name" value="Glycos_transf_2"/>
    <property type="match status" value="1"/>
</dbReference>
<keyword evidence="4" id="KW-0472">Membrane</keyword>
<evidence type="ECO:0000313" key="6">
    <source>
        <dbReference type="EMBL" id="TWI95623.1"/>
    </source>
</evidence>
<evidence type="ECO:0000259" key="5">
    <source>
        <dbReference type="Pfam" id="PF00535"/>
    </source>
</evidence>
<dbReference type="Proteomes" id="UP000317010">
    <property type="component" value="Unassembled WGS sequence"/>
</dbReference>
<reference evidence="6 7" key="1">
    <citation type="submission" date="2019-07" db="EMBL/GenBank/DDBJ databases">
        <title>Genomic Encyclopedia of Archaeal and Bacterial Type Strains, Phase II (KMG-II): from individual species to whole genera.</title>
        <authorList>
            <person name="Goeker M."/>
        </authorList>
    </citation>
    <scope>NUCLEOTIDE SEQUENCE [LARGE SCALE GENOMIC DNA]</scope>
    <source>
        <strain evidence="6 7">ATCC BAA-1854</strain>
    </source>
</reference>
<dbReference type="InterPro" id="IPR029044">
    <property type="entry name" value="Nucleotide-diphossugar_trans"/>
</dbReference>
<keyword evidence="7" id="KW-1185">Reference proteome</keyword>
<keyword evidence="3" id="KW-0808">Transferase</keyword>
<evidence type="ECO:0000256" key="3">
    <source>
        <dbReference type="ARBA" id="ARBA00022679"/>
    </source>
</evidence>
<comment type="similarity">
    <text evidence="1">Belongs to the glycosyltransferase 2 family.</text>
</comment>
<evidence type="ECO:0000256" key="1">
    <source>
        <dbReference type="ARBA" id="ARBA00006739"/>
    </source>
</evidence>
<evidence type="ECO:0000313" key="7">
    <source>
        <dbReference type="Proteomes" id="UP000317010"/>
    </source>
</evidence>
<dbReference type="AlphaFoldDB" id="A0A562TQ88"/>
<feature type="transmembrane region" description="Helical" evidence="4">
    <location>
        <begin position="307"/>
        <end position="324"/>
    </location>
</feature>
<dbReference type="EMBL" id="VLLI01000015">
    <property type="protein sequence ID" value="TWI95623.1"/>
    <property type="molecule type" value="Genomic_DNA"/>
</dbReference>
<protein>
    <recommendedName>
        <fullName evidence="5">Glycosyltransferase 2-like domain-containing protein</fullName>
    </recommendedName>
</protein>
<organism evidence="6 7">
    <name type="scientific">Mucilaginibacter frigoritolerans</name>
    <dbReference type="NCBI Taxonomy" id="652788"/>
    <lineage>
        <taxon>Bacteria</taxon>
        <taxon>Pseudomonadati</taxon>
        <taxon>Bacteroidota</taxon>
        <taxon>Sphingobacteriia</taxon>
        <taxon>Sphingobacteriales</taxon>
        <taxon>Sphingobacteriaceae</taxon>
        <taxon>Mucilaginibacter</taxon>
    </lineage>
</organism>
<gene>
    <name evidence="6" type="ORF">JN11_04363</name>
</gene>
<dbReference type="Gene3D" id="3.90.550.10">
    <property type="entry name" value="Spore Coat Polysaccharide Biosynthesis Protein SpsA, Chain A"/>
    <property type="match status" value="1"/>
</dbReference>
<sequence length="349" mass="40340">MAVLKKRQVSMDKVYIVLVNHNNYSDTIECLESLLKSTYLNFQIFLIDNSANDESINNFSTWVTDGNYRGIHTNFEYLVFPATQKPIDHIIINESDFNQSKELFEEKIIIIRATNNGFAAANNIALRYILKNGTDDSFIWILNNDTVVEKETLTNLMAFYKAGSDIRSLIGSKLKYYYNPDILQAIAGKYNTWIGKHYHIGDGQKDLGQFDNYKLGRYDYIIGAAIFLPKLFIKTAGLMCEDYFLYFEELDWMQMAHKYGFKITVAPNAIVYHKEGSSITVNNGKQRDTFNAEYYSITNRVKFIKKWYPFRLFTVLPGVAFAILKRLLKGKLKLVYKTSASIFKILITK</sequence>
<dbReference type="PANTHER" id="PTHR43179:SF12">
    <property type="entry name" value="GALACTOFURANOSYLTRANSFERASE GLFT2"/>
    <property type="match status" value="1"/>
</dbReference>
<keyword evidence="4" id="KW-1133">Transmembrane helix</keyword>
<dbReference type="InterPro" id="IPR001173">
    <property type="entry name" value="Glyco_trans_2-like"/>
</dbReference>
<name>A0A562TQ88_9SPHI</name>
<feature type="domain" description="Glycosyltransferase 2-like" evidence="5">
    <location>
        <begin position="104"/>
        <end position="165"/>
    </location>
</feature>
<accession>A0A562TQ88</accession>
<dbReference type="OrthoDB" id="9771846at2"/>
<dbReference type="GO" id="GO:0016757">
    <property type="term" value="F:glycosyltransferase activity"/>
    <property type="evidence" value="ECO:0007669"/>
    <property type="project" value="UniProtKB-KW"/>
</dbReference>
<dbReference type="SUPFAM" id="SSF53448">
    <property type="entry name" value="Nucleotide-diphospho-sugar transferases"/>
    <property type="match status" value="1"/>
</dbReference>
<keyword evidence="2" id="KW-0328">Glycosyltransferase</keyword>
<proteinExistence type="inferred from homology"/>
<comment type="caution">
    <text evidence="6">The sequence shown here is derived from an EMBL/GenBank/DDBJ whole genome shotgun (WGS) entry which is preliminary data.</text>
</comment>
<dbReference type="RefSeq" id="WP_144916021.1">
    <property type="nucleotide sequence ID" value="NZ_VLLI01000015.1"/>
</dbReference>
<evidence type="ECO:0000256" key="2">
    <source>
        <dbReference type="ARBA" id="ARBA00022676"/>
    </source>
</evidence>